<accession>J3NA43</accession>
<dbReference type="PANTHER" id="PTHR35832">
    <property type="entry name" value="OS12G0248400 PROTEIN-RELATED"/>
    <property type="match status" value="1"/>
</dbReference>
<dbReference type="InterPro" id="IPR056694">
    <property type="entry name" value="DUF7792"/>
</dbReference>
<protein>
    <recommendedName>
        <fullName evidence="1">DUF7792 domain-containing protein</fullName>
    </recommendedName>
</protein>
<evidence type="ECO:0000313" key="2">
    <source>
        <dbReference type="EnsemblPlants" id="OB11G26790.1"/>
    </source>
</evidence>
<feature type="domain" description="DUF7792" evidence="1">
    <location>
        <begin position="11"/>
        <end position="125"/>
    </location>
</feature>
<evidence type="ECO:0000259" key="1">
    <source>
        <dbReference type="Pfam" id="PF25055"/>
    </source>
</evidence>
<dbReference type="STRING" id="4533.J3NA43"/>
<dbReference type="AlphaFoldDB" id="J3NA43"/>
<reference evidence="2" key="1">
    <citation type="journal article" date="2013" name="Nat. Commun.">
        <title>Whole-genome sequencing of Oryza brachyantha reveals mechanisms underlying Oryza genome evolution.</title>
        <authorList>
            <person name="Chen J."/>
            <person name="Huang Q."/>
            <person name="Gao D."/>
            <person name="Wang J."/>
            <person name="Lang Y."/>
            <person name="Liu T."/>
            <person name="Li B."/>
            <person name="Bai Z."/>
            <person name="Luis Goicoechea J."/>
            <person name="Liang C."/>
            <person name="Chen C."/>
            <person name="Zhang W."/>
            <person name="Sun S."/>
            <person name="Liao Y."/>
            <person name="Zhang X."/>
            <person name="Yang L."/>
            <person name="Song C."/>
            <person name="Wang M."/>
            <person name="Shi J."/>
            <person name="Liu G."/>
            <person name="Liu J."/>
            <person name="Zhou H."/>
            <person name="Zhou W."/>
            <person name="Yu Q."/>
            <person name="An N."/>
            <person name="Chen Y."/>
            <person name="Cai Q."/>
            <person name="Wang B."/>
            <person name="Liu B."/>
            <person name="Min J."/>
            <person name="Huang Y."/>
            <person name="Wu H."/>
            <person name="Li Z."/>
            <person name="Zhang Y."/>
            <person name="Yin Y."/>
            <person name="Song W."/>
            <person name="Jiang J."/>
            <person name="Jackson S.A."/>
            <person name="Wing R.A."/>
            <person name="Wang J."/>
            <person name="Chen M."/>
        </authorList>
    </citation>
    <scope>NUCLEOTIDE SEQUENCE [LARGE SCALE GENOMIC DNA]</scope>
    <source>
        <strain evidence="2">cv. IRGC 101232</strain>
    </source>
</reference>
<sequence>MEALSMVSSVTTVVQIANDITGAVKAVSQNKESCEKLAERVEGIGELLKELGDGSSRSSSPSTATTAATRSLVTRLERSLRRALVLVRSCQVISSRVYGLVAGSWQTDQFDEVNAEIDRCVLDLSLALIAGIDRNRKLNDPHAVTPPSRAHARRRCHRSALTVDMTTAQDDDEEQIAAAASARDDGVGEDEKNGALICYGEQDYHFTVTYNEN</sequence>
<dbReference type="InterPro" id="IPR036537">
    <property type="entry name" value="Adaptor_Cbl_N_dom_sf"/>
</dbReference>
<dbReference type="CDD" id="cd21037">
    <property type="entry name" value="MLKL_NTD"/>
    <property type="match status" value="1"/>
</dbReference>
<dbReference type="OMA" id="CHCAAGH"/>
<dbReference type="EnsemblPlants" id="OB11G26790.1">
    <property type="protein sequence ID" value="OB11G26790.1"/>
    <property type="gene ID" value="OB11G26790"/>
</dbReference>
<dbReference type="PANTHER" id="PTHR35832:SF6">
    <property type="entry name" value="EXPRESSED PROTEIN"/>
    <property type="match status" value="1"/>
</dbReference>
<keyword evidence="3" id="KW-1185">Reference proteome</keyword>
<dbReference type="GO" id="GO:0007166">
    <property type="term" value="P:cell surface receptor signaling pathway"/>
    <property type="evidence" value="ECO:0007669"/>
    <property type="project" value="InterPro"/>
</dbReference>
<organism evidence="2">
    <name type="scientific">Oryza brachyantha</name>
    <name type="common">malo sina</name>
    <dbReference type="NCBI Taxonomy" id="4533"/>
    <lineage>
        <taxon>Eukaryota</taxon>
        <taxon>Viridiplantae</taxon>
        <taxon>Streptophyta</taxon>
        <taxon>Embryophyta</taxon>
        <taxon>Tracheophyta</taxon>
        <taxon>Spermatophyta</taxon>
        <taxon>Magnoliopsida</taxon>
        <taxon>Liliopsida</taxon>
        <taxon>Poales</taxon>
        <taxon>Poaceae</taxon>
        <taxon>BOP clade</taxon>
        <taxon>Oryzoideae</taxon>
        <taxon>Oryzeae</taxon>
        <taxon>Oryzinae</taxon>
        <taxon>Oryza</taxon>
    </lineage>
</organism>
<dbReference type="Gramene" id="OB11G26790.1">
    <property type="protein sequence ID" value="OB11G26790.1"/>
    <property type="gene ID" value="OB11G26790"/>
</dbReference>
<evidence type="ECO:0000313" key="3">
    <source>
        <dbReference type="Proteomes" id="UP000006038"/>
    </source>
</evidence>
<dbReference type="Proteomes" id="UP000006038">
    <property type="component" value="Chromosome 11"/>
</dbReference>
<name>J3NA43_ORYBR</name>
<dbReference type="HOGENOM" id="CLU_087749_0_0_1"/>
<dbReference type="eggNOG" id="ENOG502R4BE">
    <property type="taxonomic scope" value="Eukaryota"/>
</dbReference>
<proteinExistence type="predicted"/>
<reference evidence="2" key="2">
    <citation type="submission" date="2013-04" db="UniProtKB">
        <authorList>
            <consortium name="EnsemblPlants"/>
        </authorList>
    </citation>
    <scope>IDENTIFICATION</scope>
</reference>
<dbReference type="Gene3D" id="1.20.930.20">
    <property type="entry name" value="Adaptor protein Cbl, N-terminal domain"/>
    <property type="match status" value="1"/>
</dbReference>
<dbReference type="Pfam" id="PF25055">
    <property type="entry name" value="DUF7792"/>
    <property type="match status" value="1"/>
</dbReference>
<dbReference type="InterPro" id="IPR059179">
    <property type="entry name" value="MLKL-like_MCAfunc"/>
</dbReference>